<dbReference type="AlphaFoldDB" id="A0AAE1L2H6"/>
<dbReference type="Proteomes" id="UP001286313">
    <property type="component" value="Unassembled WGS sequence"/>
</dbReference>
<reference evidence="2" key="1">
    <citation type="submission" date="2023-10" db="EMBL/GenBank/DDBJ databases">
        <title>Genome assemblies of two species of porcelain crab, Petrolisthes cinctipes and Petrolisthes manimaculis (Anomura: Porcellanidae).</title>
        <authorList>
            <person name="Angst P."/>
        </authorList>
    </citation>
    <scope>NUCLEOTIDE SEQUENCE</scope>
    <source>
        <strain evidence="2">PB745_01</strain>
        <tissue evidence="2">Gill</tissue>
    </source>
</reference>
<evidence type="ECO:0000256" key="1">
    <source>
        <dbReference type="SAM" id="MobiDB-lite"/>
    </source>
</evidence>
<dbReference type="EMBL" id="JAWQEG010000249">
    <property type="protein sequence ID" value="KAK3892717.1"/>
    <property type="molecule type" value="Genomic_DNA"/>
</dbReference>
<organism evidence="2 3">
    <name type="scientific">Petrolisthes cinctipes</name>
    <name type="common">Flat porcelain crab</name>
    <dbReference type="NCBI Taxonomy" id="88211"/>
    <lineage>
        <taxon>Eukaryota</taxon>
        <taxon>Metazoa</taxon>
        <taxon>Ecdysozoa</taxon>
        <taxon>Arthropoda</taxon>
        <taxon>Crustacea</taxon>
        <taxon>Multicrustacea</taxon>
        <taxon>Malacostraca</taxon>
        <taxon>Eumalacostraca</taxon>
        <taxon>Eucarida</taxon>
        <taxon>Decapoda</taxon>
        <taxon>Pleocyemata</taxon>
        <taxon>Anomura</taxon>
        <taxon>Galatheoidea</taxon>
        <taxon>Porcellanidae</taxon>
        <taxon>Petrolisthes</taxon>
    </lineage>
</organism>
<gene>
    <name evidence="2" type="ORF">Pcinc_003508</name>
</gene>
<evidence type="ECO:0000313" key="3">
    <source>
        <dbReference type="Proteomes" id="UP001286313"/>
    </source>
</evidence>
<proteinExistence type="predicted"/>
<comment type="caution">
    <text evidence="2">The sequence shown here is derived from an EMBL/GenBank/DDBJ whole genome shotgun (WGS) entry which is preliminary data.</text>
</comment>
<evidence type="ECO:0000313" key="2">
    <source>
        <dbReference type="EMBL" id="KAK3892717.1"/>
    </source>
</evidence>
<keyword evidence="3" id="KW-1185">Reference proteome</keyword>
<feature type="region of interest" description="Disordered" evidence="1">
    <location>
        <begin position="23"/>
        <end position="83"/>
    </location>
</feature>
<protein>
    <submittedName>
        <fullName evidence="2">Uncharacterized protein</fullName>
    </submittedName>
</protein>
<sequence>MVTAAIGTRNWLKFDHLESQVPVKQIQDRQTEEQRLEDTEGQRLEDTDRQRDRDLKKQGQRLEDTDRQRDIDLKIQTDRGTET</sequence>
<name>A0AAE1L2H6_PETCI</name>
<feature type="compositionally biased region" description="Basic and acidic residues" evidence="1">
    <location>
        <begin position="26"/>
        <end position="83"/>
    </location>
</feature>
<accession>A0AAE1L2H6</accession>